<feature type="region of interest" description="Disordered" evidence="1">
    <location>
        <begin position="1"/>
        <end position="257"/>
    </location>
</feature>
<evidence type="ECO:0000256" key="1">
    <source>
        <dbReference type="SAM" id="MobiDB-lite"/>
    </source>
</evidence>
<reference evidence="2 3" key="1">
    <citation type="journal article" date="2020" name="BMC Genomics">
        <title>Intraspecific diversification of the crop wild relative Brassica cretica Lam. using demographic model selection.</title>
        <authorList>
            <person name="Kioukis A."/>
            <person name="Michalopoulou V.A."/>
            <person name="Briers L."/>
            <person name="Pirintsos S."/>
            <person name="Studholme D.J."/>
            <person name="Pavlidis P."/>
            <person name="Sarris P.F."/>
        </authorList>
    </citation>
    <scope>NUCLEOTIDE SEQUENCE [LARGE SCALE GENOMIC DNA]</scope>
    <source>
        <strain evidence="3">cv. PFS-1207/04</strain>
    </source>
</reference>
<evidence type="ECO:0000313" key="3">
    <source>
        <dbReference type="Proteomes" id="UP000266723"/>
    </source>
</evidence>
<feature type="compositionally biased region" description="Basic and acidic residues" evidence="1">
    <location>
        <begin position="120"/>
        <end position="130"/>
    </location>
</feature>
<accession>A0ABQ7BFE9</accession>
<comment type="caution">
    <text evidence="2">The sequence shown here is derived from an EMBL/GenBank/DDBJ whole genome shotgun (WGS) entry which is preliminary data.</text>
</comment>
<organism evidence="2 3">
    <name type="scientific">Brassica cretica</name>
    <name type="common">Mustard</name>
    <dbReference type="NCBI Taxonomy" id="69181"/>
    <lineage>
        <taxon>Eukaryota</taxon>
        <taxon>Viridiplantae</taxon>
        <taxon>Streptophyta</taxon>
        <taxon>Embryophyta</taxon>
        <taxon>Tracheophyta</taxon>
        <taxon>Spermatophyta</taxon>
        <taxon>Magnoliopsida</taxon>
        <taxon>eudicotyledons</taxon>
        <taxon>Gunneridae</taxon>
        <taxon>Pentapetalae</taxon>
        <taxon>rosids</taxon>
        <taxon>malvids</taxon>
        <taxon>Brassicales</taxon>
        <taxon>Brassicaceae</taxon>
        <taxon>Brassiceae</taxon>
        <taxon>Brassica</taxon>
    </lineage>
</organism>
<dbReference type="EMBL" id="QGKV02001507">
    <property type="protein sequence ID" value="KAF3531052.1"/>
    <property type="molecule type" value="Genomic_DNA"/>
</dbReference>
<proteinExistence type="predicted"/>
<name>A0ABQ7BFE9_BRACR</name>
<feature type="compositionally biased region" description="Polar residues" evidence="1">
    <location>
        <begin position="45"/>
        <end position="58"/>
    </location>
</feature>
<feature type="compositionally biased region" description="Basic and acidic residues" evidence="1">
    <location>
        <begin position="63"/>
        <end position="73"/>
    </location>
</feature>
<gene>
    <name evidence="2" type="ORF">DY000_02044072</name>
</gene>
<feature type="compositionally biased region" description="Basic and acidic residues" evidence="1">
    <location>
        <begin position="158"/>
        <end position="170"/>
    </location>
</feature>
<sequence length="338" mass="37679">MGSEAGLREEKKKKKEPNLRKKLKEKESLAKERLSKAPSKEGGSRSIQPSRSAQVSISRRSRKEKEQLQEEKRRGKRVISTPQLVWQPKKGRGGAKKTRSTEESIANTRSSGGTSGNKSATERLGRKEQGVEPTEADSVFNRLGGFEKEWGSKGSRGSRADHTSSQDLRVKLSGTSSGERHDGKSSKGSRSPPSVFERLGSLRFSTPVSTRTVEDSQPSKRRRQNSSDDRLSKKARKNSTEKDQLGPSSVRLVPGQNRETLSSDMRVSELICENGRDWDVGKIERLAGNVKWVRYSLREIASKGRRECMGQWRIDVSEELGRYVATERTNFGSSSVAT</sequence>
<feature type="compositionally biased region" description="Basic and acidic residues" evidence="1">
    <location>
        <begin position="1"/>
        <end position="43"/>
    </location>
</feature>
<feature type="compositionally biased region" description="Basic residues" evidence="1">
    <location>
        <begin position="89"/>
        <end position="98"/>
    </location>
</feature>
<feature type="compositionally biased region" description="Polar residues" evidence="1">
    <location>
        <begin position="103"/>
        <end position="119"/>
    </location>
</feature>
<keyword evidence="3" id="KW-1185">Reference proteome</keyword>
<feature type="compositionally biased region" description="Basic and acidic residues" evidence="1">
    <location>
        <begin position="225"/>
        <end position="244"/>
    </location>
</feature>
<dbReference type="Proteomes" id="UP000266723">
    <property type="component" value="Unassembled WGS sequence"/>
</dbReference>
<protein>
    <submittedName>
        <fullName evidence="2">Uncharacterized protein</fullName>
    </submittedName>
</protein>
<evidence type="ECO:0000313" key="2">
    <source>
        <dbReference type="EMBL" id="KAF3531052.1"/>
    </source>
</evidence>